<dbReference type="InterPro" id="IPR013096">
    <property type="entry name" value="Cupin_2"/>
</dbReference>
<evidence type="ECO:0000313" key="3">
    <source>
        <dbReference type="Proteomes" id="UP000611708"/>
    </source>
</evidence>
<protein>
    <submittedName>
        <fullName evidence="2">Cupin domain-containing protein</fullName>
    </submittedName>
</protein>
<dbReference type="Gene3D" id="2.60.120.10">
    <property type="entry name" value="Jelly Rolls"/>
    <property type="match status" value="1"/>
</dbReference>
<reference evidence="2 3" key="1">
    <citation type="submission" date="2020-11" db="EMBL/GenBank/DDBJ databases">
        <authorList>
            <person name="Kim M.K."/>
        </authorList>
    </citation>
    <scope>NUCLEOTIDE SEQUENCE [LARGE SCALE GENOMIC DNA]</scope>
    <source>
        <strain evidence="2 3">BT290</strain>
    </source>
</reference>
<dbReference type="InterPro" id="IPR014710">
    <property type="entry name" value="RmlC-like_jellyroll"/>
</dbReference>
<keyword evidence="3" id="KW-1185">Reference proteome</keyword>
<comment type="caution">
    <text evidence="2">The sequence shown here is derived from an EMBL/GenBank/DDBJ whole genome shotgun (WGS) entry which is preliminary data.</text>
</comment>
<dbReference type="SUPFAM" id="SSF51182">
    <property type="entry name" value="RmlC-like cupins"/>
    <property type="match status" value="1"/>
</dbReference>
<dbReference type="InterPro" id="IPR011051">
    <property type="entry name" value="RmlC_Cupin_sf"/>
</dbReference>
<accession>A0ABS0HVT6</accession>
<gene>
    <name evidence="2" type="ORF">I2H36_15625</name>
</gene>
<evidence type="ECO:0000259" key="1">
    <source>
        <dbReference type="Pfam" id="PF07883"/>
    </source>
</evidence>
<dbReference type="Proteomes" id="UP000611708">
    <property type="component" value="Unassembled WGS sequence"/>
</dbReference>
<evidence type="ECO:0000313" key="2">
    <source>
        <dbReference type="EMBL" id="MBF9197469.1"/>
    </source>
</evidence>
<proteinExistence type="predicted"/>
<organism evidence="2 3">
    <name type="scientific">Microvirga terrestris</name>
    <dbReference type="NCBI Taxonomy" id="2791024"/>
    <lineage>
        <taxon>Bacteria</taxon>
        <taxon>Pseudomonadati</taxon>
        <taxon>Pseudomonadota</taxon>
        <taxon>Alphaproteobacteria</taxon>
        <taxon>Hyphomicrobiales</taxon>
        <taxon>Methylobacteriaceae</taxon>
        <taxon>Microvirga</taxon>
    </lineage>
</organism>
<sequence>MTIAKPRVLDRADWATHPDLFWKGHVEGYTLGTGATVLFYSTEEVGGGPKWHVHPYDEIFIIREGRALFTVGEERFECEKGQVVFGPAHVPHKFVNLGPGRLETTDVHVSDRWIQCNLPDPEIEAGS</sequence>
<dbReference type="RefSeq" id="WP_196264826.1">
    <property type="nucleotide sequence ID" value="NZ_JADQDN010000008.1"/>
</dbReference>
<dbReference type="EMBL" id="JADQDN010000008">
    <property type="protein sequence ID" value="MBF9197469.1"/>
    <property type="molecule type" value="Genomic_DNA"/>
</dbReference>
<feature type="domain" description="Cupin type-2" evidence="1">
    <location>
        <begin position="44"/>
        <end position="107"/>
    </location>
</feature>
<dbReference type="Pfam" id="PF07883">
    <property type="entry name" value="Cupin_2"/>
    <property type="match status" value="1"/>
</dbReference>
<name>A0ABS0HVT6_9HYPH</name>